<comment type="caution">
    <text evidence="2">The sequence shown here is derived from an EMBL/GenBank/DDBJ whole genome shotgun (WGS) entry which is preliminary data.</text>
</comment>
<name>A0A7K6BIJ3_PTIVI</name>
<protein>
    <submittedName>
        <fullName evidence="2">RBM43 protein</fullName>
    </submittedName>
</protein>
<organism evidence="2 3">
    <name type="scientific">Ptilonorhynchus violaceus</name>
    <name type="common">Satin bowerbird</name>
    <name type="synonym">Pyrrhocorax violaceus</name>
    <dbReference type="NCBI Taxonomy" id="28724"/>
    <lineage>
        <taxon>Eukaryota</taxon>
        <taxon>Metazoa</taxon>
        <taxon>Chordata</taxon>
        <taxon>Craniata</taxon>
        <taxon>Vertebrata</taxon>
        <taxon>Euteleostomi</taxon>
        <taxon>Archelosauria</taxon>
        <taxon>Archosauria</taxon>
        <taxon>Dinosauria</taxon>
        <taxon>Saurischia</taxon>
        <taxon>Theropoda</taxon>
        <taxon>Coelurosauria</taxon>
        <taxon>Aves</taxon>
        <taxon>Neognathae</taxon>
        <taxon>Neoaves</taxon>
        <taxon>Telluraves</taxon>
        <taxon>Australaves</taxon>
        <taxon>Passeriformes</taxon>
        <taxon>Ptilonorhynchidae</taxon>
        <taxon>Ptilonorhynchus</taxon>
    </lineage>
</organism>
<dbReference type="PANTHER" id="PTHR15225:SF8">
    <property type="entry name" value="RNA-BINDING PROTEIN 43"/>
    <property type="match status" value="1"/>
</dbReference>
<accession>A0A7K6BIJ3</accession>
<dbReference type="EMBL" id="VZRJ01000115">
    <property type="protein sequence ID" value="NWV02191.1"/>
    <property type="molecule type" value="Genomic_DNA"/>
</dbReference>
<keyword evidence="3" id="KW-1185">Reference proteome</keyword>
<evidence type="ECO:0000313" key="3">
    <source>
        <dbReference type="Proteomes" id="UP000584880"/>
    </source>
</evidence>
<feature type="compositionally biased region" description="Basic and acidic residues" evidence="1">
    <location>
        <begin position="87"/>
        <end position="105"/>
    </location>
</feature>
<dbReference type="Proteomes" id="UP000584880">
    <property type="component" value="Unassembled WGS sequence"/>
</dbReference>
<reference evidence="2 3" key="1">
    <citation type="submission" date="2019-09" db="EMBL/GenBank/DDBJ databases">
        <title>Bird 10,000 Genomes (B10K) Project - Family phase.</title>
        <authorList>
            <person name="Zhang G."/>
        </authorList>
    </citation>
    <scope>NUCLEOTIDE SEQUENCE [LARGE SCALE GENOMIC DNA]</scope>
    <source>
        <strain evidence="2">B10K-DU-012-10</strain>
        <tissue evidence="2">Blood</tissue>
    </source>
</reference>
<feature type="region of interest" description="Disordered" evidence="1">
    <location>
        <begin position="72"/>
        <end position="105"/>
    </location>
</feature>
<sequence length="237" mass="27442">QAFNSVTSILNMAVFKDHFVLEELVEEMKKQSTALSFGPLQPNGHLAVQGSFPALRVLRDLLLLKAKSLSEKGRREESKSHLRPRRRPQEHGGVAERRNSVREAHGEKQEVVLDTDIYRYMRCFYPRKFQGNGVVVSDVSDGEITTVCFENAGRRADAQHVVRVKEMIEDLSIKLQSILCKERFYLKERTRGEKQRYKMVCERLKRRFPKVLITVCDTHIDLIGTFSEIFEFAKEVK</sequence>
<feature type="non-terminal residue" evidence="2">
    <location>
        <position position="1"/>
    </location>
</feature>
<proteinExistence type="predicted"/>
<evidence type="ECO:0000256" key="1">
    <source>
        <dbReference type="SAM" id="MobiDB-lite"/>
    </source>
</evidence>
<dbReference type="AlphaFoldDB" id="A0A7K6BIJ3"/>
<gene>
    <name evidence="2" type="primary">Rbm43_0</name>
    <name evidence="2" type="ORF">PTIVIO_R08314</name>
</gene>
<feature type="non-terminal residue" evidence="2">
    <location>
        <position position="237"/>
    </location>
</feature>
<evidence type="ECO:0000313" key="2">
    <source>
        <dbReference type="EMBL" id="NWV02191.1"/>
    </source>
</evidence>
<dbReference type="PANTHER" id="PTHR15225">
    <property type="entry name" value="INTERFERON-INDUCED PROTEIN 35/NMI N-MYC/STAT INTERACTING PROTEIN"/>
    <property type="match status" value="1"/>
</dbReference>